<dbReference type="Gene3D" id="3.90.1720.10">
    <property type="entry name" value="endopeptidase domain like (from Nostoc punctiforme)"/>
    <property type="match status" value="1"/>
</dbReference>
<evidence type="ECO:0000256" key="1">
    <source>
        <dbReference type="ARBA" id="ARBA00007074"/>
    </source>
</evidence>
<reference evidence="7" key="1">
    <citation type="submission" date="2024-02" db="EMBL/GenBank/DDBJ databases">
        <title>Tomenella chthoni gen. nov. sp. nov., a member of the family Jonesiaceae isolated from bat guano.</title>
        <authorList>
            <person name="Miller S.L."/>
            <person name="King J."/>
            <person name="Sankaranarayanan K."/>
            <person name="Lawson P.A."/>
        </authorList>
    </citation>
    <scope>NUCLEOTIDE SEQUENCE</scope>
    <source>
        <strain evidence="7">BS-20</strain>
    </source>
</reference>
<organism evidence="7">
    <name type="scientific">Jonesiaceae bacterium BS-20</name>
    <dbReference type="NCBI Taxonomy" id="3120821"/>
    <lineage>
        <taxon>Bacteria</taxon>
        <taxon>Bacillati</taxon>
        <taxon>Actinomycetota</taxon>
        <taxon>Actinomycetes</taxon>
        <taxon>Micrococcales</taxon>
        <taxon>Jonesiaceae</taxon>
    </lineage>
</organism>
<protein>
    <submittedName>
        <fullName evidence="7">NlpC/P60 family protein</fullName>
    </submittedName>
</protein>
<name>A0AAU7DXS8_9MICO</name>
<proteinExistence type="inferred from homology"/>
<evidence type="ECO:0000313" key="7">
    <source>
        <dbReference type="EMBL" id="XBH21827.1"/>
    </source>
</evidence>
<evidence type="ECO:0000256" key="3">
    <source>
        <dbReference type="ARBA" id="ARBA00022801"/>
    </source>
</evidence>
<evidence type="ECO:0000256" key="4">
    <source>
        <dbReference type="ARBA" id="ARBA00022807"/>
    </source>
</evidence>
<evidence type="ECO:0000259" key="6">
    <source>
        <dbReference type="PROSITE" id="PS51935"/>
    </source>
</evidence>
<dbReference type="AlphaFoldDB" id="A0AAU7DXS8"/>
<feature type="compositionally biased region" description="Low complexity" evidence="5">
    <location>
        <begin position="114"/>
        <end position="144"/>
    </location>
</feature>
<dbReference type="GO" id="GO:0006508">
    <property type="term" value="P:proteolysis"/>
    <property type="evidence" value="ECO:0007669"/>
    <property type="project" value="UniProtKB-KW"/>
</dbReference>
<dbReference type="GO" id="GO:0008234">
    <property type="term" value="F:cysteine-type peptidase activity"/>
    <property type="evidence" value="ECO:0007669"/>
    <property type="project" value="UniProtKB-KW"/>
</dbReference>
<accession>A0AAU7DXS8</accession>
<dbReference type="InterPro" id="IPR000064">
    <property type="entry name" value="NLP_P60_dom"/>
</dbReference>
<dbReference type="InterPro" id="IPR051202">
    <property type="entry name" value="Peptidase_C40"/>
</dbReference>
<dbReference type="InterPro" id="IPR038765">
    <property type="entry name" value="Papain-like_cys_pep_sf"/>
</dbReference>
<dbReference type="PANTHER" id="PTHR47053">
    <property type="entry name" value="MUREIN DD-ENDOPEPTIDASE MEPH-RELATED"/>
    <property type="match status" value="1"/>
</dbReference>
<keyword evidence="2" id="KW-0645">Protease</keyword>
<gene>
    <name evidence="7" type="ORF">V5R04_00955</name>
</gene>
<evidence type="ECO:0000256" key="5">
    <source>
        <dbReference type="SAM" id="MobiDB-lite"/>
    </source>
</evidence>
<dbReference type="EMBL" id="CP146203">
    <property type="protein sequence ID" value="XBH21827.1"/>
    <property type="molecule type" value="Genomic_DNA"/>
</dbReference>
<dbReference type="PROSITE" id="PS51935">
    <property type="entry name" value="NLPC_P60"/>
    <property type="match status" value="1"/>
</dbReference>
<feature type="domain" description="NlpC/P60" evidence="6">
    <location>
        <begin position="155"/>
        <end position="266"/>
    </location>
</feature>
<dbReference type="SUPFAM" id="SSF54001">
    <property type="entry name" value="Cysteine proteinases"/>
    <property type="match status" value="1"/>
</dbReference>
<sequence length="266" mass="27256">MINTEYRARHKANRKPMAPIVAMASAATANVATVSRRTAVAAVSSGLVMGIAGAAPAFADSATGSAIGTVDVTALTAQAKAIVKAAPTVKVAADATWTTEASAIKVTAKPKPKPVVVRAEPRSATRNASRAAVSSSTSNASAPAKQEAKSAPPASVNGNAVLEIAARYVGTPYVWGGTTPSGFDCSGFTSYVYKQLGVNLPRSSGAQGKIGTVVSRANAQPGDLIWTPGHIAIYAGGNQQIDAPKPGKSVQFRKIWQSNPTFIRVQ</sequence>
<dbReference type="Pfam" id="PF00877">
    <property type="entry name" value="NLPC_P60"/>
    <property type="match status" value="1"/>
</dbReference>
<keyword evidence="4" id="KW-0788">Thiol protease</keyword>
<dbReference type="PANTHER" id="PTHR47053:SF1">
    <property type="entry name" value="MUREIN DD-ENDOPEPTIDASE MEPH-RELATED"/>
    <property type="match status" value="1"/>
</dbReference>
<evidence type="ECO:0000256" key="2">
    <source>
        <dbReference type="ARBA" id="ARBA00022670"/>
    </source>
</evidence>
<comment type="similarity">
    <text evidence="1">Belongs to the peptidase C40 family.</text>
</comment>
<keyword evidence="3" id="KW-0378">Hydrolase</keyword>
<feature type="region of interest" description="Disordered" evidence="5">
    <location>
        <begin position="114"/>
        <end position="154"/>
    </location>
</feature>